<evidence type="ECO:0000256" key="2">
    <source>
        <dbReference type="SAM" id="Phobius"/>
    </source>
</evidence>
<keyword evidence="2" id="KW-1133">Transmembrane helix</keyword>
<evidence type="ECO:0000256" key="1">
    <source>
        <dbReference type="SAM" id="MobiDB-lite"/>
    </source>
</evidence>
<feature type="transmembrane region" description="Helical" evidence="2">
    <location>
        <begin position="218"/>
        <end position="242"/>
    </location>
</feature>
<dbReference type="OrthoDB" id="292474at2"/>
<accession>A0A2S8FKJ2</accession>
<proteinExistence type="predicted"/>
<evidence type="ECO:0008006" key="5">
    <source>
        <dbReference type="Google" id="ProtNLM"/>
    </source>
</evidence>
<feature type="compositionally biased region" description="Low complexity" evidence="1">
    <location>
        <begin position="87"/>
        <end position="101"/>
    </location>
</feature>
<gene>
    <name evidence="3" type="ORF">C5Y83_20960</name>
</gene>
<organism evidence="3 4">
    <name type="scientific">Blastopirellula marina</name>
    <dbReference type="NCBI Taxonomy" id="124"/>
    <lineage>
        <taxon>Bacteria</taxon>
        <taxon>Pseudomonadati</taxon>
        <taxon>Planctomycetota</taxon>
        <taxon>Planctomycetia</taxon>
        <taxon>Pirellulales</taxon>
        <taxon>Pirellulaceae</taxon>
        <taxon>Blastopirellula</taxon>
    </lineage>
</organism>
<sequence length="268" mass="29446">MPISFRCETCRRSIRVPDGSEGKPTRCPDCYSIQLIPFPAPSKPSPKKQKKTAQPGEVEDPLGITGKNESRWEPTYPRNPSTEDKPANNFSPPTSTSTAPPELTNNPFADVEAIAYEGGITAPYTTTTTDDEMWMHERAGKGRQTLVVLSVILMAISTAMIFLALVVLAARVVSFIGQPFQDPRWVARLAGGMILVGLQVATLFALNEARRLGNWTSAVTGMILSLLPCCNLTTLLLIPAFLPIWGLVLLFRPEIKAQFISHWDHSPE</sequence>
<keyword evidence="2" id="KW-0812">Transmembrane</keyword>
<evidence type="ECO:0000313" key="4">
    <source>
        <dbReference type="Proteomes" id="UP000238322"/>
    </source>
</evidence>
<feature type="region of interest" description="Disordered" evidence="1">
    <location>
        <begin position="37"/>
        <end position="104"/>
    </location>
</feature>
<dbReference type="EMBL" id="PUHY01000012">
    <property type="protein sequence ID" value="PQO32671.1"/>
    <property type="molecule type" value="Genomic_DNA"/>
</dbReference>
<reference evidence="3 4" key="1">
    <citation type="submission" date="2018-02" db="EMBL/GenBank/DDBJ databases">
        <title>Comparative genomes isolates from brazilian mangrove.</title>
        <authorList>
            <person name="Araujo J.E."/>
            <person name="Taketani R.G."/>
            <person name="Silva M.C.P."/>
            <person name="Loureco M.V."/>
            <person name="Andreote F.D."/>
        </authorList>
    </citation>
    <scope>NUCLEOTIDE SEQUENCE [LARGE SCALE GENOMIC DNA]</scope>
    <source>
        <strain evidence="3 4">Hex-1 MGV</strain>
    </source>
</reference>
<keyword evidence="2" id="KW-0472">Membrane</keyword>
<evidence type="ECO:0000313" key="3">
    <source>
        <dbReference type="EMBL" id="PQO32671.1"/>
    </source>
</evidence>
<dbReference type="AlphaFoldDB" id="A0A2S8FKJ2"/>
<protein>
    <recommendedName>
        <fullName evidence="5">Zinc finger/thioredoxin putative domain-containing protein</fullName>
    </recommendedName>
</protein>
<feature type="transmembrane region" description="Helical" evidence="2">
    <location>
        <begin position="185"/>
        <end position="206"/>
    </location>
</feature>
<dbReference type="Proteomes" id="UP000238322">
    <property type="component" value="Unassembled WGS sequence"/>
</dbReference>
<comment type="caution">
    <text evidence="3">The sequence shown here is derived from an EMBL/GenBank/DDBJ whole genome shotgun (WGS) entry which is preliminary data.</text>
</comment>
<name>A0A2S8FKJ2_9BACT</name>
<dbReference type="RefSeq" id="WP_105331683.1">
    <property type="nucleotide sequence ID" value="NZ_PUHY01000012.1"/>
</dbReference>
<feature type="transmembrane region" description="Helical" evidence="2">
    <location>
        <begin position="146"/>
        <end position="173"/>
    </location>
</feature>